<dbReference type="EMBL" id="MU154555">
    <property type="protein sequence ID" value="KAF9496191.1"/>
    <property type="molecule type" value="Genomic_DNA"/>
</dbReference>
<feature type="transmembrane region" description="Helical" evidence="2">
    <location>
        <begin position="327"/>
        <end position="344"/>
    </location>
</feature>
<protein>
    <submittedName>
        <fullName evidence="3">Uncharacterized protein</fullName>
    </submittedName>
</protein>
<organism evidence="3 4">
    <name type="scientific">Pleurotus eryngii</name>
    <name type="common">Boletus of the steppes</name>
    <dbReference type="NCBI Taxonomy" id="5323"/>
    <lineage>
        <taxon>Eukaryota</taxon>
        <taxon>Fungi</taxon>
        <taxon>Dikarya</taxon>
        <taxon>Basidiomycota</taxon>
        <taxon>Agaricomycotina</taxon>
        <taxon>Agaricomycetes</taxon>
        <taxon>Agaricomycetidae</taxon>
        <taxon>Agaricales</taxon>
        <taxon>Pleurotineae</taxon>
        <taxon>Pleurotaceae</taxon>
        <taxon>Pleurotus</taxon>
    </lineage>
</organism>
<dbReference type="OrthoDB" id="1708389at2759"/>
<keyword evidence="2" id="KW-0472">Membrane</keyword>
<keyword evidence="2" id="KW-1133">Transmembrane helix</keyword>
<dbReference type="PANTHER" id="PTHR37402:SF1">
    <property type="entry name" value="GRAM DOMAIN-CONTAINING PROTEIN 4"/>
    <property type="match status" value="1"/>
</dbReference>
<evidence type="ECO:0000313" key="3">
    <source>
        <dbReference type="EMBL" id="KAF9496191.1"/>
    </source>
</evidence>
<sequence length="589" mass="66111">MPDTNVNSLDSAVEETITPLPVYEDLNEQQLREIFDNDEINRFLHIFSTSVTEVHRLPSEQSSAKSADHFNDSSQPEQSDTEDHGYSQAEKENMIPTLPSSWVEALLLPTAPPRPAFTLGRLKVAIQRLYLATVPVYGPFFSSLIELATWQNRKRSLFYCSVYWILWYHNILLPILFLRILFSLLRRRALPYPTVKELRDHQAQVRRSYELGKQVHTRFSASSTIGLNEIGQIVKLINSARKAKSKLPEKDNLPLKQDEAFAEEEPADTDEVKVPDSTTVLDASLAVEDKAEANAKRDILYAFDTIADLHERIRNIFIWRDPPSSRLYAIVIFCVFFVTLIFPAKYLAKLVYFILGVCFWHVMPLAASLPTDALARIPPPLSDVPTDADYAMKLISQQALAGLRVTPTRPKSATISLNVSDLPAIGNDLKARSVADSADGVNWKKWGEKLASSGAIVTNGRQILVEQHPSLVSRVSKLSTILTPGQASSEQITQSFPAYNISTPGLITLTLSDVCFTPLLSAYPTKTIPIDNIRSVKKSGMLKGLAVSWIDTQQDDTPQEEKFRWVGGRDELFARLLGFASKEQKWRRA</sequence>
<name>A0A9P6D7T4_PLEER</name>
<comment type="caution">
    <text evidence="3">The sequence shown here is derived from an EMBL/GenBank/DDBJ whole genome shotgun (WGS) entry which is preliminary data.</text>
</comment>
<evidence type="ECO:0000256" key="2">
    <source>
        <dbReference type="SAM" id="Phobius"/>
    </source>
</evidence>
<gene>
    <name evidence="3" type="ORF">BDN71DRAFT_1553795</name>
</gene>
<keyword evidence="2" id="KW-0812">Transmembrane</keyword>
<feature type="region of interest" description="Disordered" evidence="1">
    <location>
        <begin position="57"/>
        <end position="89"/>
    </location>
</feature>
<evidence type="ECO:0000256" key="1">
    <source>
        <dbReference type="SAM" id="MobiDB-lite"/>
    </source>
</evidence>
<proteinExistence type="predicted"/>
<feature type="transmembrane region" description="Helical" evidence="2">
    <location>
        <begin position="129"/>
        <end position="150"/>
    </location>
</feature>
<keyword evidence="4" id="KW-1185">Reference proteome</keyword>
<accession>A0A9P6D7T4</accession>
<dbReference type="GO" id="GO:0006915">
    <property type="term" value="P:apoptotic process"/>
    <property type="evidence" value="ECO:0007669"/>
    <property type="project" value="InterPro"/>
</dbReference>
<dbReference type="InterPro" id="IPR037847">
    <property type="entry name" value="GRAMDC4"/>
</dbReference>
<evidence type="ECO:0000313" key="4">
    <source>
        <dbReference type="Proteomes" id="UP000807025"/>
    </source>
</evidence>
<feature type="transmembrane region" description="Helical" evidence="2">
    <location>
        <begin position="162"/>
        <end position="182"/>
    </location>
</feature>
<dbReference type="AlphaFoldDB" id="A0A9P6D7T4"/>
<dbReference type="Proteomes" id="UP000807025">
    <property type="component" value="Unassembled WGS sequence"/>
</dbReference>
<reference evidence="3" key="1">
    <citation type="submission" date="2020-11" db="EMBL/GenBank/DDBJ databases">
        <authorList>
            <consortium name="DOE Joint Genome Institute"/>
            <person name="Ahrendt S."/>
            <person name="Riley R."/>
            <person name="Andreopoulos W."/>
            <person name="Labutti K."/>
            <person name="Pangilinan J."/>
            <person name="Ruiz-Duenas F.J."/>
            <person name="Barrasa J.M."/>
            <person name="Sanchez-Garcia M."/>
            <person name="Camarero S."/>
            <person name="Miyauchi S."/>
            <person name="Serrano A."/>
            <person name="Linde D."/>
            <person name="Babiker R."/>
            <person name="Drula E."/>
            <person name="Ayuso-Fernandez I."/>
            <person name="Pacheco R."/>
            <person name="Padilla G."/>
            <person name="Ferreira P."/>
            <person name="Barriuso J."/>
            <person name="Kellner H."/>
            <person name="Castanera R."/>
            <person name="Alfaro M."/>
            <person name="Ramirez L."/>
            <person name="Pisabarro A.G."/>
            <person name="Kuo A."/>
            <person name="Tritt A."/>
            <person name="Lipzen A."/>
            <person name="He G."/>
            <person name="Yan M."/>
            <person name="Ng V."/>
            <person name="Cullen D."/>
            <person name="Martin F."/>
            <person name="Rosso M.-N."/>
            <person name="Henrissat B."/>
            <person name="Hibbett D."/>
            <person name="Martinez A.T."/>
            <person name="Grigoriev I.V."/>
        </authorList>
    </citation>
    <scope>NUCLEOTIDE SEQUENCE</scope>
    <source>
        <strain evidence="3">ATCC 90797</strain>
    </source>
</reference>
<dbReference type="PANTHER" id="PTHR37402">
    <property type="entry name" value="GRAM DOMAIN-CONTAINING PROTEIN 4"/>
    <property type="match status" value="1"/>
</dbReference>